<evidence type="ECO:0000313" key="2">
    <source>
        <dbReference type="EMBL" id="MFM0442850.1"/>
    </source>
</evidence>
<dbReference type="EMBL" id="JAQQDH010000001">
    <property type="protein sequence ID" value="MFM0442850.1"/>
    <property type="molecule type" value="Genomic_DNA"/>
</dbReference>
<protein>
    <recommendedName>
        <fullName evidence="4">Chemotaxis protein</fullName>
    </recommendedName>
</protein>
<comment type="caution">
    <text evidence="2">The sequence shown here is derived from an EMBL/GenBank/DDBJ whole genome shotgun (WGS) entry which is preliminary data.</text>
</comment>
<keyword evidence="3" id="KW-1185">Reference proteome</keyword>
<name>A0ABW9BVZ9_9BURK</name>
<feature type="compositionally biased region" description="Acidic residues" evidence="1">
    <location>
        <begin position="44"/>
        <end position="56"/>
    </location>
</feature>
<evidence type="ECO:0008006" key="4">
    <source>
        <dbReference type="Google" id="ProtNLM"/>
    </source>
</evidence>
<evidence type="ECO:0000256" key="1">
    <source>
        <dbReference type="SAM" id="MobiDB-lite"/>
    </source>
</evidence>
<dbReference type="Proteomes" id="UP001629288">
    <property type="component" value="Unassembled WGS sequence"/>
</dbReference>
<accession>A0ABW9BVZ9</accession>
<feature type="compositionally biased region" description="Low complexity" evidence="1">
    <location>
        <begin position="25"/>
        <end position="40"/>
    </location>
</feature>
<reference evidence="2 3" key="1">
    <citation type="journal article" date="2024" name="Chem. Sci.">
        <title>Discovery of megapolipeptins by genome mining of a Burkholderiales bacteria collection.</title>
        <authorList>
            <person name="Paulo B.S."/>
            <person name="Recchia M.J.J."/>
            <person name="Lee S."/>
            <person name="Fergusson C.H."/>
            <person name="Romanowski S.B."/>
            <person name="Hernandez A."/>
            <person name="Krull N."/>
            <person name="Liu D.Y."/>
            <person name="Cavanagh H."/>
            <person name="Bos A."/>
            <person name="Gray C.A."/>
            <person name="Murphy B.T."/>
            <person name="Linington R.G."/>
            <person name="Eustaquio A.S."/>
        </authorList>
    </citation>
    <scope>NUCLEOTIDE SEQUENCE [LARGE SCALE GENOMIC DNA]</scope>
    <source>
        <strain evidence="2 3">RL17-379-BIB-C</strain>
    </source>
</reference>
<evidence type="ECO:0000313" key="3">
    <source>
        <dbReference type="Proteomes" id="UP001629288"/>
    </source>
</evidence>
<sequence length="56" mass="5896">MAKHRKEQGHKVGLEDDTDSQPVNAPATSDGSDASGSAAPVLQSEDDELFDEDAPE</sequence>
<feature type="region of interest" description="Disordered" evidence="1">
    <location>
        <begin position="1"/>
        <end position="56"/>
    </location>
</feature>
<organism evidence="2 3">
    <name type="scientific">Paraburkholderia strydomiana</name>
    <dbReference type="NCBI Taxonomy" id="1245417"/>
    <lineage>
        <taxon>Bacteria</taxon>
        <taxon>Pseudomonadati</taxon>
        <taxon>Pseudomonadota</taxon>
        <taxon>Betaproteobacteria</taxon>
        <taxon>Burkholderiales</taxon>
        <taxon>Burkholderiaceae</taxon>
        <taxon>Paraburkholderia</taxon>
    </lineage>
</organism>
<proteinExistence type="predicted"/>
<gene>
    <name evidence="2" type="ORF">PQR00_04565</name>
</gene>
<dbReference type="RefSeq" id="WP_408127318.1">
    <property type="nucleotide sequence ID" value="NZ_JAQQDH010000001.1"/>
</dbReference>